<evidence type="ECO:0000256" key="1">
    <source>
        <dbReference type="SAM" id="Phobius"/>
    </source>
</evidence>
<dbReference type="GO" id="GO:0016020">
    <property type="term" value="C:membrane"/>
    <property type="evidence" value="ECO:0007669"/>
    <property type="project" value="InterPro"/>
</dbReference>
<keyword evidence="3" id="KW-1185">Reference proteome</keyword>
<proteinExistence type="predicted"/>
<keyword evidence="1" id="KW-0472">Membrane</keyword>
<dbReference type="GO" id="GO:0015097">
    <property type="term" value="F:mercury ion transmembrane transporter activity"/>
    <property type="evidence" value="ECO:0007669"/>
    <property type="project" value="InterPro"/>
</dbReference>
<evidence type="ECO:0000313" key="2">
    <source>
        <dbReference type="EMBL" id="SFO54293.1"/>
    </source>
</evidence>
<dbReference type="AlphaFoldDB" id="A0A1I5I178"/>
<keyword evidence="1" id="KW-1133">Transmembrane helix</keyword>
<feature type="transmembrane region" description="Helical" evidence="1">
    <location>
        <begin position="97"/>
        <end position="115"/>
    </location>
</feature>
<accession>A0A1I5I178</accession>
<gene>
    <name evidence="2" type="ORF">SAMN04488519_10820</name>
</gene>
<organism evidence="2 3">
    <name type="scientific">Algoriphagus ornithinivorans</name>
    <dbReference type="NCBI Taxonomy" id="226506"/>
    <lineage>
        <taxon>Bacteria</taxon>
        <taxon>Pseudomonadati</taxon>
        <taxon>Bacteroidota</taxon>
        <taxon>Cytophagia</taxon>
        <taxon>Cytophagales</taxon>
        <taxon>Cyclobacteriaceae</taxon>
        <taxon>Algoriphagus</taxon>
    </lineage>
</organism>
<dbReference type="Proteomes" id="UP000199564">
    <property type="component" value="Unassembled WGS sequence"/>
</dbReference>
<feature type="transmembrane region" description="Helical" evidence="1">
    <location>
        <begin position="12"/>
        <end position="38"/>
    </location>
</feature>
<dbReference type="InterPro" id="IPR004891">
    <property type="entry name" value="Mercury-R_MerC"/>
</dbReference>
<keyword evidence="1" id="KW-0812">Transmembrane</keyword>
<reference evidence="3" key="1">
    <citation type="submission" date="2016-10" db="EMBL/GenBank/DDBJ databases">
        <authorList>
            <person name="Varghese N."/>
            <person name="Submissions S."/>
        </authorList>
    </citation>
    <scope>NUCLEOTIDE SEQUENCE [LARGE SCALE GENOMIC DNA]</scope>
    <source>
        <strain evidence="3">DSM 15282</strain>
    </source>
</reference>
<name>A0A1I5I178_9BACT</name>
<dbReference type="EMBL" id="FOVW01000008">
    <property type="protein sequence ID" value="SFO54293.1"/>
    <property type="molecule type" value="Genomic_DNA"/>
</dbReference>
<sequence>MRVLLNLDKFGTFGLFLTAILSPCCFPLFAFAATAFGLGSFELFGGFTFWVFQAMVLVTLWGLYLSMQKHGCWYPLIIAIPSALLIFYGYHLNSTDYWIYFIYLGMMGVLIATVWNNRRNKMHGTCDNCNSD</sequence>
<dbReference type="STRING" id="226506.SAMN04488519_10820"/>
<dbReference type="Pfam" id="PF03203">
    <property type="entry name" value="MerC"/>
    <property type="match status" value="1"/>
</dbReference>
<evidence type="ECO:0000313" key="3">
    <source>
        <dbReference type="Proteomes" id="UP000199564"/>
    </source>
</evidence>
<feature type="transmembrane region" description="Helical" evidence="1">
    <location>
        <begin position="44"/>
        <end position="65"/>
    </location>
</feature>
<feature type="transmembrane region" description="Helical" evidence="1">
    <location>
        <begin position="72"/>
        <end position="91"/>
    </location>
</feature>
<protein>
    <submittedName>
        <fullName evidence="2">MerC mercury resistance protein</fullName>
    </submittedName>
</protein>
<dbReference type="RefSeq" id="WP_091654783.1">
    <property type="nucleotide sequence ID" value="NZ_FOVW01000008.1"/>
</dbReference>